<protein>
    <submittedName>
        <fullName evidence="2">Uncharacterized protein</fullName>
    </submittedName>
</protein>
<feature type="compositionally biased region" description="Polar residues" evidence="1">
    <location>
        <begin position="56"/>
        <end position="83"/>
    </location>
</feature>
<sequence>MNSEVEKEPSGFEILREDDGYALPKSDGIEVLADHKGSTESGETAPLTDIVPGSMDTKNQTSVASDQIEPSTNRATSGVTNSSTKKRSASIAQWVEMDFEASLNFTITESSTLKGISPFVLCVISLSD</sequence>
<dbReference type="EMBL" id="OB665171">
    <property type="protein sequence ID" value="CAD7232804.1"/>
    <property type="molecule type" value="Genomic_DNA"/>
</dbReference>
<reference evidence="2" key="1">
    <citation type="submission" date="2020-11" db="EMBL/GenBank/DDBJ databases">
        <authorList>
            <person name="Tran Van P."/>
        </authorList>
    </citation>
    <scope>NUCLEOTIDE SEQUENCE</scope>
</reference>
<evidence type="ECO:0000313" key="2">
    <source>
        <dbReference type="EMBL" id="CAD7232804.1"/>
    </source>
</evidence>
<proteinExistence type="predicted"/>
<feature type="region of interest" description="Disordered" evidence="1">
    <location>
        <begin position="34"/>
        <end position="87"/>
    </location>
</feature>
<dbReference type="AlphaFoldDB" id="A0A7R8ZV40"/>
<accession>A0A7R8ZV40</accession>
<name>A0A7R8ZV40_9CRUS</name>
<evidence type="ECO:0000256" key="1">
    <source>
        <dbReference type="SAM" id="MobiDB-lite"/>
    </source>
</evidence>
<organism evidence="2">
    <name type="scientific">Cyprideis torosa</name>
    <dbReference type="NCBI Taxonomy" id="163714"/>
    <lineage>
        <taxon>Eukaryota</taxon>
        <taxon>Metazoa</taxon>
        <taxon>Ecdysozoa</taxon>
        <taxon>Arthropoda</taxon>
        <taxon>Crustacea</taxon>
        <taxon>Oligostraca</taxon>
        <taxon>Ostracoda</taxon>
        <taxon>Podocopa</taxon>
        <taxon>Podocopida</taxon>
        <taxon>Cytherocopina</taxon>
        <taxon>Cytheroidea</taxon>
        <taxon>Cytherideidae</taxon>
        <taxon>Cyprideis</taxon>
    </lineage>
</organism>
<gene>
    <name evidence="2" type="ORF">CTOB1V02_LOCUS10631</name>
</gene>